<protein>
    <submittedName>
        <fullName evidence="1">Uncharacterized protein</fullName>
    </submittedName>
</protein>
<dbReference type="PANTHER" id="PTHR48175:SF3">
    <property type="entry name" value="OS04G0581700 PROTEIN"/>
    <property type="match status" value="1"/>
</dbReference>
<reference evidence="1 2" key="1">
    <citation type="submission" date="2022-12" db="EMBL/GenBank/DDBJ databases">
        <title>Chromosome-scale assembly of the Ensete ventricosum genome.</title>
        <authorList>
            <person name="Dussert Y."/>
            <person name="Stocks J."/>
            <person name="Wendawek A."/>
            <person name="Woldeyes F."/>
            <person name="Nichols R.A."/>
            <person name="Borrell J.S."/>
        </authorList>
    </citation>
    <scope>NUCLEOTIDE SEQUENCE [LARGE SCALE GENOMIC DNA]</scope>
    <source>
        <strain evidence="2">cv. Maze</strain>
        <tissue evidence="1">Seeds</tissue>
    </source>
</reference>
<evidence type="ECO:0000313" key="2">
    <source>
        <dbReference type="Proteomes" id="UP001222027"/>
    </source>
</evidence>
<organism evidence="1 2">
    <name type="scientific">Ensete ventricosum</name>
    <name type="common">Abyssinian banana</name>
    <name type="synonym">Musa ensete</name>
    <dbReference type="NCBI Taxonomy" id="4639"/>
    <lineage>
        <taxon>Eukaryota</taxon>
        <taxon>Viridiplantae</taxon>
        <taxon>Streptophyta</taxon>
        <taxon>Embryophyta</taxon>
        <taxon>Tracheophyta</taxon>
        <taxon>Spermatophyta</taxon>
        <taxon>Magnoliopsida</taxon>
        <taxon>Liliopsida</taxon>
        <taxon>Zingiberales</taxon>
        <taxon>Musaceae</taxon>
        <taxon>Ensete</taxon>
    </lineage>
</organism>
<dbReference type="Proteomes" id="UP001222027">
    <property type="component" value="Unassembled WGS sequence"/>
</dbReference>
<name>A0AAV8RXH1_ENSVE</name>
<gene>
    <name evidence="1" type="ORF">OPV22_002283</name>
</gene>
<dbReference type="AlphaFoldDB" id="A0AAV8RXH1"/>
<evidence type="ECO:0000313" key="1">
    <source>
        <dbReference type="EMBL" id="KAJ8511849.1"/>
    </source>
</evidence>
<comment type="caution">
    <text evidence="1">The sequence shown here is derived from an EMBL/GenBank/DDBJ whole genome shotgun (WGS) entry which is preliminary data.</text>
</comment>
<sequence length="68" mass="7656">MILVAIVAEILEEYTALVARVLEHLLRDAPFPRRMRFLMLRSLPFASPPLPLPLPLPLHPPIPAAPTR</sequence>
<accession>A0AAV8RXH1</accession>
<dbReference type="PANTHER" id="PTHR48175">
    <property type="entry name" value="OS04G0581700 PROTEIN"/>
    <property type="match status" value="1"/>
</dbReference>
<keyword evidence="2" id="KW-1185">Reference proteome</keyword>
<dbReference type="EMBL" id="JAQQAF010000001">
    <property type="protein sequence ID" value="KAJ8511849.1"/>
    <property type="molecule type" value="Genomic_DNA"/>
</dbReference>
<proteinExistence type="predicted"/>